<reference evidence="1 2" key="1">
    <citation type="submission" date="2022-09" db="EMBL/GenBank/DDBJ databases">
        <title>The outer-membrane cytochrome OmcA is essential for infection of Shewanella oneidensis by a zebrafish-associated bacteriophage.</title>
        <authorList>
            <person name="Grenfell A.W."/>
            <person name="Intile P."/>
            <person name="Mcfarlane J."/>
            <person name="Leung D."/>
            <person name="Abdalla K."/>
            <person name="Wold M."/>
            <person name="Kees E."/>
            <person name="Gralnick J."/>
        </authorList>
    </citation>
    <scope>NUCLEOTIDE SEQUENCE [LARGE SCALE GENOMIC DNA]</scope>
    <source>
        <strain evidence="1 2">NF-5</strain>
    </source>
</reference>
<sequence length="91" mass="10244">MNAFEKAVSENGFVVIEGVKYAVGQQPFIDQHNGKAVYKSYGFTDQNLDEDGNHDPMFDDKVDVCWDGSNSSVSVTHEDFDCDWENDAFII</sequence>
<proteinExistence type="predicted"/>
<comment type="caution">
    <text evidence="1">The sequence shown here is derived from an EMBL/GenBank/DDBJ whole genome shotgun (WGS) entry which is preliminary data.</text>
</comment>
<name>A0ABT6UEW8_9GAMM</name>
<organism evidence="1 2">
    <name type="scientific">Shewanella xiamenensis</name>
    <dbReference type="NCBI Taxonomy" id="332186"/>
    <lineage>
        <taxon>Bacteria</taxon>
        <taxon>Pseudomonadati</taxon>
        <taxon>Pseudomonadota</taxon>
        <taxon>Gammaproteobacteria</taxon>
        <taxon>Alteromonadales</taxon>
        <taxon>Shewanellaceae</taxon>
        <taxon>Shewanella</taxon>
    </lineage>
</organism>
<evidence type="ECO:0000313" key="1">
    <source>
        <dbReference type="EMBL" id="MDI5832578.1"/>
    </source>
</evidence>
<evidence type="ECO:0000313" key="2">
    <source>
        <dbReference type="Proteomes" id="UP001159075"/>
    </source>
</evidence>
<dbReference type="EMBL" id="JAOTLW010000013">
    <property type="protein sequence ID" value="MDI5832578.1"/>
    <property type="molecule type" value="Genomic_DNA"/>
</dbReference>
<keyword evidence="2" id="KW-1185">Reference proteome</keyword>
<accession>A0ABT6UEW8</accession>
<gene>
    <name evidence="1" type="ORF">ODY93_13445</name>
</gene>
<protein>
    <submittedName>
        <fullName evidence="1">Uncharacterized protein</fullName>
    </submittedName>
</protein>
<dbReference type="RefSeq" id="WP_282679547.1">
    <property type="nucleotide sequence ID" value="NZ_CP106875.1"/>
</dbReference>
<dbReference type="Proteomes" id="UP001159075">
    <property type="component" value="Unassembled WGS sequence"/>
</dbReference>